<dbReference type="Gene3D" id="3.10.20.590">
    <property type="match status" value="1"/>
</dbReference>
<evidence type="ECO:0000313" key="15">
    <source>
        <dbReference type="EMBL" id="CAB1129651.1"/>
    </source>
</evidence>
<feature type="binding site" evidence="9">
    <location>
        <position position="607"/>
    </location>
    <ligand>
        <name>ATP</name>
        <dbReference type="ChEBI" id="CHEBI:30616"/>
    </ligand>
</feature>
<evidence type="ECO:0000256" key="5">
    <source>
        <dbReference type="ARBA" id="ARBA00022840"/>
    </source>
</evidence>
<dbReference type="InterPro" id="IPR025709">
    <property type="entry name" value="Leu_tRNA-synth_edit"/>
</dbReference>
<keyword evidence="4 9" id="KW-0547">Nucleotide-binding</keyword>
<accession>A0A6F8ZIZ8</accession>
<evidence type="ECO:0000313" key="16">
    <source>
        <dbReference type="Proteomes" id="UP000503399"/>
    </source>
</evidence>
<dbReference type="Pfam" id="PF13603">
    <property type="entry name" value="tRNA-synt_1_2"/>
    <property type="match status" value="1"/>
</dbReference>
<feature type="domain" description="Methionyl/Leucyl tRNA synthetase" evidence="13">
    <location>
        <begin position="64"/>
        <end position="204"/>
    </location>
</feature>
<keyword evidence="3 9" id="KW-0436">Ligase</keyword>
<dbReference type="InterPro" id="IPR009080">
    <property type="entry name" value="tRNAsynth_Ia_anticodon-bd"/>
</dbReference>
<dbReference type="NCBIfam" id="TIGR00396">
    <property type="entry name" value="leuS_bact"/>
    <property type="match status" value="1"/>
</dbReference>
<dbReference type="PANTHER" id="PTHR43740:SF2">
    <property type="entry name" value="LEUCINE--TRNA LIGASE, MITOCHONDRIAL"/>
    <property type="match status" value="1"/>
</dbReference>
<dbReference type="GO" id="GO:0004823">
    <property type="term" value="F:leucine-tRNA ligase activity"/>
    <property type="evidence" value="ECO:0007669"/>
    <property type="project" value="UniProtKB-UniRule"/>
</dbReference>
<dbReference type="Gene3D" id="1.10.730.10">
    <property type="entry name" value="Isoleucyl-tRNA Synthetase, Domain 1"/>
    <property type="match status" value="1"/>
</dbReference>
<dbReference type="Pfam" id="PF09334">
    <property type="entry name" value="tRNA-synt_1g"/>
    <property type="match status" value="1"/>
</dbReference>
<evidence type="ECO:0000256" key="6">
    <source>
        <dbReference type="ARBA" id="ARBA00022917"/>
    </source>
</evidence>
<proteinExistence type="inferred from homology"/>
<evidence type="ECO:0000256" key="9">
    <source>
        <dbReference type="HAMAP-Rule" id="MF_00049"/>
    </source>
</evidence>
<dbReference type="GO" id="GO:0006429">
    <property type="term" value="P:leucyl-tRNA aminoacylation"/>
    <property type="evidence" value="ECO:0007669"/>
    <property type="project" value="UniProtKB-UniRule"/>
</dbReference>
<sequence>MAEREGEVQAAVTDAVERENRDRYNVKRVEARWQQVWSAQDLYRTPDPEPGQDRARKYYCLEQFPYPSGHLHMGHVRVYTLGDVIARYRRMRGDHVLHPMGWDAFGLPAENAAIKSGVDPQHWTETNIEYMKRQMQGMGLSFDWQREVRTCNPDYYRFTQELFLLLYERGLAYRKAGPVNWCPSCETVLANEQVEEGRCWRCDSLVEKRDLTQWYFRITDYAQRLLDDLDRLHWPEEIKVQQRNWIGRSEGAVIRFPLPEPKAGYADITVFSTRPDTLYGATYVVLAPEHPLVEALIEGLPQAEAVRAFVAEERRHSEIERTAETTEKRGLFTGAYALHPLTGEPVPVWVANYVLVDYGTGAVMGVPAHDQRDYLFARKYGLPVVTVVEPETGEAPADAAWTGPGRLVRSGPFSGLTSEEGKTAITAELARRDRGGPRITYRMRDWLISRQRYWGAPIPVVHCDRCGVVPVPRDQLPVLLPENVVFTGTGRSPLAGAQDWVETTCPACGGPARRETDTMDTFVDSSWYYLRYASPEDTTRPFDPARVAYWMPVDEYVGGKEHAVLHLLYSRFFTKVLYDAGLVPVDEPFSSLLAQGMVIYQGKKMSKSKGNTLSPEEIIAHWGADATRVFMLFAAPPEKDFEWSDQGVEGAYRFLQRVYRLAVRLDQALPAAPDAGAEAEAARRRARTVRKVGEDIERRTFNTAISALMEWTNSLYQLWEGLGVGARREHLETVVQLLAPFAPHLAEELWHRLGHADSVHRQPWPGYDPALLVEQEVEIALQVNGRVRAKLRVAREAGPEQLEQLAVQDQRLAPYLNGRRIVKVVAIPGRLVNVVVA</sequence>
<keyword evidence="16" id="KW-1185">Reference proteome</keyword>
<evidence type="ECO:0000256" key="8">
    <source>
        <dbReference type="ARBA" id="ARBA00047469"/>
    </source>
</evidence>
<dbReference type="InterPro" id="IPR015413">
    <property type="entry name" value="Methionyl/Leucyl_tRNA_Synth"/>
</dbReference>
<feature type="short sequence motif" description="'HIGH' region" evidence="9">
    <location>
        <begin position="65"/>
        <end position="75"/>
    </location>
</feature>
<comment type="similarity">
    <text evidence="1 9 10">Belongs to the class-I aminoacyl-tRNA synthetase family.</text>
</comment>
<dbReference type="SUPFAM" id="SSF52374">
    <property type="entry name" value="Nucleotidylyl transferase"/>
    <property type="match status" value="1"/>
</dbReference>
<dbReference type="InterPro" id="IPR002300">
    <property type="entry name" value="aa-tRNA-synth_Ia"/>
</dbReference>
<keyword evidence="7 9" id="KW-0030">Aminoacyl-tRNA synthetase</keyword>
<dbReference type="HAMAP" id="MF_00049_B">
    <property type="entry name" value="Leu_tRNA_synth_B"/>
    <property type="match status" value="1"/>
</dbReference>
<evidence type="ECO:0000256" key="7">
    <source>
        <dbReference type="ARBA" id="ARBA00023146"/>
    </source>
</evidence>
<dbReference type="CDD" id="cd07958">
    <property type="entry name" value="Anticodon_Ia_Leu_BEm"/>
    <property type="match status" value="1"/>
</dbReference>
<dbReference type="FunFam" id="3.40.50.620:FF:000100">
    <property type="entry name" value="probable leucine--tRNA ligase, mitochondrial"/>
    <property type="match status" value="1"/>
</dbReference>
<keyword evidence="2 9" id="KW-0963">Cytoplasm</keyword>
<dbReference type="Gene3D" id="3.40.50.620">
    <property type="entry name" value="HUPs"/>
    <property type="match status" value="2"/>
</dbReference>
<dbReference type="PANTHER" id="PTHR43740">
    <property type="entry name" value="LEUCYL-TRNA SYNTHETASE"/>
    <property type="match status" value="1"/>
</dbReference>
<dbReference type="GO" id="GO:0002161">
    <property type="term" value="F:aminoacyl-tRNA deacylase activity"/>
    <property type="evidence" value="ECO:0007669"/>
    <property type="project" value="InterPro"/>
</dbReference>
<gene>
    <name evidence="9 15" type="primary">leuS</name>
    <name evidence="15" type="ORF">R50_2154</name>
</gene>
<evidence type="ECO:0000259" key="12">
    <source>
        <dbReference type="Pfam" id="PF08264"/>
    </source>
</evidence>
<dbReference type="PROSITE" id="PS00178">
    <property type="entry name" value="AA_TRNA_LIGASE_I"/>
    <property type="match status" value="1"/>
</dbReference>
<evidence type="ECO:0000256" key="10">
    <source>
        <dbReference type="RuleBase" id="RU363035"/>
    </source>
</evidence>
<dbReference type="SUPFAM" id="SSF50677">
    <property type="entry name" value="ValRS/IleRS/LeuRS editing domain"/>
    <property type="match status" value="1"/>
</dbReference>
<dbReference type="Proteomes" id="UP000503399">
    <property type="component" value="Chromosome"/>
</dbReference>
<dbReference type="InterPro" id="IPR001412">
    <property type="entry name" value="aa-tRNA-synth_I_CS"/>
</dbReference>
<dbReference type="SUPFAM" id="SSF47323">
    <property type="entry name" value="Anticodon-binding domain of a subclass of class I aminoacyl-tRNA synthetases"/>
    <property type="match status" value="1"/>
</dbReference>
<evidence type="ECO:0000259" key="14">
    <source>
        <dbReference type="Pfam" id="PF13603"/>
    </source>
</evidence>
<feature type="domain" description="Leucyl-tRNA synthetase editing" evidence="14">
    <location>
        <begin position="243"/>
        <end position="429"/>
    </location>
</feature>
<dbReference type="InterPro" id="IPR009008">
    <property type="entry name" value="Val/Leu/Ile-tRNA-synth_edit"/>
</dbReference>
<evidence type="ECO:0000256" key="3">
    <source>
        <dbReference type="ARBA" id="ARBA00022598"/>
    </source>
</evidence>
<dbReference type="AlphaFoldDB" id="A0A6F8ZIZ8"/>
<dbReference type="KEGG" id="hfv:R50_2154"/>
<dbReference type="GO" id="GO:0005524">
    <property type="term" value="F:ATP binding"/>
    <property type="evidence" value="ECO:0007669"/>
    <property type="project" value="UniProtKB-UniRule"/>
</dbReference>
<evidence type="ECO:0000256" key="1">
    <source>
        <dbReference type="ARBA" id="ARBA00005594"/>
    </source>
</evidence>
<keyword evidence="6 9" id="KW-0648">Protein biosynthesis</keyword>
<dbReference type="GO" id="GO:0005829">
    <property type="term" value="C:cytosol"/>
    <property type="evidence" value="ECO:0007669"/>
    <property type="project" value="TreeGrafter"/>
</dbReference>
<keyword evidence="5 9" id="KW-0067">ATP-binding</keyword>
<dbReference type="InterPro" id="IPR013155">
    <property type="entry name" value="M/V/L/I-tRNA-synth_anticd-bd"/>
</dbReference>
<feature type="domain" description="Methionyl/Valyl/Leucyl/Isoleucyl-tRNA synthetase anticodon-binding" evidence="12">
    <location>
        <begin position="683"/>
        <end position="796"/>
    </location>
</feature>
<evidence type="ECO:0000256" key="4">
    <source>
        <dbReference type="ARBA" id="ARBA00022741"/>
    </source>
</evidence>
<feature type="domain" description="Aminoacyl-tRNA synthetase class Ia" evidence="11">
    <location>
        <begin position="443"/>
        <end position="644"/>
    </location>
</feature>
<dbReference type="CDD" id="cd00812">
    <property type="entry name" value="LeuRS_core"/>
    <property type="match status" value="1"/>
</dbReference>
<comment type="subcellular location">
    <subcellularLocation>
        <location evidence="9">Cytoplasm</location>
    </subcellularLocation>
</comment>
<evidence type="ECO:0000259" key="13">
    <source>
        <dbReference type="Pfam" id="PF09334"/>
    </source>
</evidence>
<dbReference type="FunFam" id="1.10.730.10:FF:000002">
    <property type="entry name" value="Leucine--tRNA ligase"/>
    <property type="match status" value="1"/>
</dbReference>
<dbReference type="InterPro" id="IPR002302">
    <property type="entry name" value="Leu-tRNA-ligase"/>
</dbReference>
<organism evidence="15 16">
    <name type="scientific">Candidatus Hydrogenisulfobacillus filiaventi</name>
    <dbReference type="NCBI Taxonomy" id="2707344"/>
    <lineage>
        <taxon>Bacteria</taxon>
        <taxon>Bacillati</taxon>
        <taxon>Bacillota</taxon>
        <taxon>Clostridia</taxon>
        <taxon>Eubacteriales</taxon>
        <taxon>Clostridiales Family XVII. Incertae Sedis</taxon>
        <taxon>Candidatus Hydrogenisulfobacillus</taxon>
    </lineage>
</organism>
<dbReference type="Pfam" id="PF08264">
    <property type="entry name" value="Anticodon_1"/>
    <property type="match status" value="1"/>
</dbReference>
<dbReference type="InterPro" id="IPR014729">
    <property type="entry name" value="Rossmann-like_a/b/a_fold"/>
</dbReference>
<dbReference type="Pfam" id="PF00133">
    <property type="entry name" value="tRNA-synt_1"/>
    <property type="match status" value="1"/>
</dbReference>
<reference evidence="15 16" key="1">
    <citation type="submission" date="2020-02" db="EMBL/GenBank/DDBJ databases">
        <authorList>
            <person name="Hogendoorn C."/>
        </authorList>
    </citation>
    <scope>NUCLEOTIDE SEQUENCE [LARGE SCALE GENOMIC DNA]</scope>
    <source>
        <strain evidence="15">R501</strain>
    </source>
</reference>
<dbReference type="EMBL" id="LR778114">
    <property type="protein sequence ID" value="CAB1129651.1"/>
    <property type="molecule type" value="Genomic_DNA"/>
</dbReference>
<comment type="catalytic activity">
    <reaction evidence="8 9">
        <text>tRNA(Leu) + L-leucine + ATP = L-leucyl-tRNA(Leu) + AMP + diphosphate</text>
        <dbReference type="Rhea" id="RHEA:11688"/>
        <dbReference type="Rhea" id="RHEA-COMP:9613"/>
        <dbReference type="Rhea" id="RHEA-COMP:9622"/>
        <dbReference type="ChEBI" id="CHEBI:30616"/>
        <dbReference type="ChEBI" id="CHEBI:33019"/>
        <dbReference type="ChEBI" id="CHEBI:57427"/>
        <dbReference type="ChEBI" id="CHEBI:78442"/>
        <dbReference type="ChEBI" id="CHEBI:78494"/>
        <dbReference type="ChEBI" id="CHEBI:456215"/>
        <dbReference type="EC" id="6.1.1.4"/>
    </reaction>
</comment>
<protein>
    <recommendedName>
        <fullName evidence="9">Leucine--tRNA ligase</fullName>
        <ecNumber evidence="9">6.1.1.4</ecNumber>
    </recommendedName>
    <alternativeName>
        <fullName evidence="9">Leucyl-tRNA synthetase</fullName>
        <shortName evidence="9">LeuRS</shortName>
    </alternativeName>
</protein>
<dbReference type="PRINTS" id="PR00985">
    <property type="entry name" value="TRNASYNTHLEU"/>
</dbReference>
<name>A0A6F8ZIZ8_9FIRM</name>
<feature type="short sequence motif" description="'KMSKS' region" evidence="9">
    <location>
        <begin position="604"/>
        <end position="608"/>
    </location>
</feature>
<evidence type="ECO:0000259" key="11">
    <source>
        <dbReference type="Pfam" id="PF00133"/>
    </source>
</evidence>
<dbReference type="FunFam" id="3.40.50.620:FF:000003">
    <property type="entry name" value="Leucine--tRNA ligase"/>
    <property type="match status" value="1"/>
</dbReference>
<dbReference type="EC" id="6.1.1.4" evidence="9"/>
<evidence type="ECO:0000256" key="2">
    <source>
        <dbReference type="ARBA" id="ARBA00022490"/>
    </source>
</evidence>